<dbReference type="InterPro" id="IPR007219">
    <property type="entry name" value="XnlR_reg_dom"/>
</dbReference>
<accession>A0A6A6I6M5</accession>
<dbReference type="Proteomes" id="UP000800094">
    <property type="component" value="Unassembled WGS sequence"/>
</dbReference>
<dbReference type="GO" id="GO:0008270">
    <property type="term" value="F:zinc ion binding"/>
    <property type="evidence" value="ECO:0007669"/>
    <property type="project" value="UniProtKB-KW"/>
</dbReference>
<evidence type="ECO:0000256" key="1">
    <source>
        <dbReference type="ARBA" id="ARBA00022723"/>
    </source>
</evidence>
<evidence type="ECO:0000313" key="12">
    <source>
        <dbReference type="EMBL" id="KAF2245728.1"/>
    </source>
</evidence>
<evidence type="ECO:0000256" key="5">
    <source>
        <dbReference type="ARBA" id="ARBA00023015"/>
    </source>
</evidence>
<dbReference type="SUPFAM" id="SSF57667">
    <property type="entry name" value="beta-beta-alpha zinc fingers"/>
    <property type="match status" value="1"/>
</dbReference>
<dbReference type="InterPro" id="IPR036236">
    <property type="entry name" value="Znf_C2H2_sf"/>
</dbReference>
<dbReference type="Pfam" id="PF04082">
    <property type="entry name" value="Fungal_trans"/>
    <property type="match status" value="1"/>
</dbReference>
<dbReference type="EMBL" id="ML987200">
    <property type="protein sequence ID" value="KAF2245728.1"/>
    <property type="molecule type" value="Genomic_DNA"/>
</dbReference>
<gene>
    <name evidence="12" type="ORF">BU26DRAFT_462721</name>
</gene>
<sequence length="862" mass="97186">MMEAPHPQASPDSLEKERLFQCSTCKRSFTRVDHLTRHVRSHTKHKPCICPVCSKGFARIDLLKRHTANHSSDHAKARTRKATIRQSRVVQACESCAQNHLRCEDDKPCTRCRKKGIICRVPASGESECDTMDAAHDLFALSNESEHPPQTTTLPETTYLHTPPSLIAHEGTPFPPEPPSADESVDTQRQPEMPGESDLHASYMGDSAISFSDESPVDSHVPEYIRHMPPLESCFSGYATPHRNMDFDFNWGIDLSGLDFGFLDQHTAPEVFPEDFLSTDTQNTEQQSCFDAPQDEVTIRAEAFKRSVWRYMPPRDTNPGIAEEPNLALPDEEKDGQTQSHMVSRRATKDRLSYVARDKLLALVLSTSSPANAKQISAGFPSLQLLDCLIQIFLTAPSIDAASWLHIPTYSSSVLKPELLANIVAAGASCTSDKSLQKLGFALQEASRVGIGRAFDQDNSAIRDIQYLQIQLLQVETGMWSGISRKMEIAESFLQPPVTMLRRGGRFRHSIWKEIVPTPDDSGSALQGKWKEWVHQESWLRLVYRYFEFDRQSSMALLKPPLISYSEMQLPLPHPDSLWYANSAEAWRSAYFSSAVPMAKRPSPSDCLLDLKWLTYNNTANLVYLYMVWGMIWEYRQMATLMARLESDHGLILSSRYQEISKYFDDFRVNNSSSNIDLEIILQVMLMHLNAPLDDMQTFAGIAGPEEARHTYPTFRDWVKTPSARQALWHAGRILKLAQGLPMGTLRNFHAMAVYHAGLILWGYGLLDRSSTTNPPNHDLPCVALNGEESLDVRRFIKLNHGQPVLQSWDPQHPPVLIHTASQVIDFARHLLLRNHDATDGSYPPLVDSLVQLMDGLRSATK</sequence>
<dbReference type="RefSeq" id="XP_033680732.1">
    <property type="nucleotide sequence ID" value="XM_033825101.1"/>
</dbReference>
<dbReference type="Gene3D" id="4.10.240.10">
    <property type="entry name" value="Zn(2)-C6 fungal-type DNA-binding domain"/>
    <property type="match status" value="1"/>
</dbReference>
<feature type="domain" description="C2H2-type" evidence="11">
    <location>
        <begin position="20"/>
        <end position="47"/>
    </location>
</feature>
<dbReference type="GO" id="GO:0003677">
    <property type="term" value="F:DNA binding"/>
    <property type="evidence" value="ECO:0007669"/>
    <property type="project" value="InterPro"/>
</dbReference>
<keyword evidence="1" id="KW-0479">Metal-binding</keyword>
<dbReference type="Gene3D" id="3.30.160.60">
    <property type="entry name" value="Classic Zinc Finger"/>
    <property type="match status" value="2"/>
</dbReference>
<keyword evidence="5" id="KW-0805">Transcription regulation</keyword>
<evidence type="ECO:0000256" key="9">
    <source>
        <dbReference type="SAM" id="MobiDB-lite"/>
    </source>
</evidence>
<protein>
    <recommendedName>
        <fullName evidence="14">C6 transcription factor RegA</fullName>
    </recommendedName>
</protein>
<dbReference type="PANTHER" id="PTHR47660">
    <property type="entry name" value="TRANSCRIPTION FACTOR WITH C2H2 AND ZN(2)-CYS(6) DNA BINDING DOMAIN (EUROFUNG)-RELATED-RELATED"/>
    <property type="match status" value="1"/>
</dbReference>
<keyword evidence="6" id="KW-0804">Transcription</keyword>
<dbReference type="GO" id="GO:0000981">
    <property type="term" value="F:DNA-binding transcription factor activity, RNA polymerase II-specific"/>
    <property type="evidence" value="ECO:0007669"/>
    <property type="project" value="InterPro"/>
</dbReference>
<keyword evidence="4" id="KW-0862">Zinc</keyword>
<keyword evidence="3 8" id="KW-0863">Zinc-finger</keyword>
<dbReference type="InterPro" id="IPR036864">
    <property type="entry name" value="Zn2-C6_fun-type_DNA-bd_sf"/>
</dbReference>
<dbReference type="Pfam" id="PF00096">
    <property type="entry name" value="zf-C2H2"/>
    <property type="match status" value="1"/>
</dbReference>
<keyword evidence="7" id="KW-0539">Nucleus</keyword>
<dbReference type="PANTHER" id="PTHR47660:SF2">
    <property type="entry name" value="TRANSCRIPTION FACTOR WITH C2H2 AND ZN(2)-CYS(6) DNA BINDING DOMAIN (EUROFUNG)"/>
    <property type="match status" value="1"/>
</dbReference>
<evidence type="ECO:0008006" key="14">
    <source>
        <dbReference type="Google" id="ProtNLM"/>
    </source>
</evidence>
<dbReference type="SUPFAM" id="SSF57701">
    <property type="entry name" value="Zn2/Cys6 DNA-binding domain"/>
    <property type="match status" value="1"/>
</dbReference>
<dbReference type="GeneID" id="54578431"/>
<dbReference type="OrthoDB" id="40579at2759"/>
<organism evidence="12 13">
    <name type="scientific">Trematosphaeria pertusa</name>
    <dbReference type="NCBI Taxonomy" id="390896"/>
    <lineage>
        <taxon>Eukaryota</taxon>
        <taxon>Fungi</taxon>
        <taxon>Dikarya</taxon>
        <taxon>Ascomycota</taxon>
        <taxon>Pezizomycotina</taxon>
        <taxon>Dothideomycetes</taxon>
        <taxon>Pleosporomycetidae</taxon>
        <taxon>Pleosporales</taxon>
        <taxon>Massarineae</taxon>
        <taxon>Trematosphaeriaceae</taxon>
        <taxon>Trematosphaeria</taxon>
    </lineage>
</organism>
<evidence type="ECO:0000313" key="13">
    <source>
        <dbReference type="Proteomes" id="UP000800094"/>
    </source>
</evidence>
<dbReference type="CDD" id="cd00067">
    <property type="entry name" value="GAL4"/>
    <property type="match status" value="1"/>
</dbReference>
<evidence type="ECO:0000256" key="4">
    <source>
        <dbReference type="ARBA" id="ARBA00022833"/>
    </source>
</evidence>
<keyword evidence="13" id="KW-1185">Reference proteome</keyword>
<name>A0A6A6I6M5_9PLEO</name>
<dbReference type="Pfam" id="PF00172">
    <property type="entry name" value="Zn_clus"/>
    <property type="match status" value="1"/>
</dbReference>
<evidence type="ECO:0000256" key="7">
    <source>
        <dbReference type="ARBA" id="ARBA00023242"/>
    </source>
</evidence>
<dbReference type="PROSITE" id="PS00463">
    <property type="entry name" value="ZN2_CY6_FUNGAL_1"/>
    <property type="match status" value="1"/>
</dbReference>
<dbReference type="PROSITE" id="PS00028">
    <property type="entry name" value="ZINC_FINGER_C2H2_1"/>
    <property type="match status" value="2"/>
</dbReference>
<evidence type="ECO:0000259" key="11">
    <source>
        <dbReference type="PROSITE" id="PS50157"/>
    </source>
</evidence>
<keyword evidence="2" id="KW-0677">Repeat</keyword>
<evidence type="ECO:0000256" key="2">
    <source>
        <dbReference type="ARBA" id="ARBA00022737"/>
    </source>
</evidence>
<evidence type="ECO:0000256" key="6">
    <source>
        <dbReference type="ARBA" id="ARBA00023163"/>
    </source>
</evidence>
<dbReference type="InterPro" id="IPR013087">
    <property type="entry name" value="Znf_C2H2_type"/>
</dbReference>
<evidence type="ECO:0000259" key="10">
    <source>
        <dbReference type="PROSITE" id="PS50048"/>
    </source>
</evidence>
<dbReference type="SMART" id="SM00355">
    <property type="entry name" value="ZnF_C2H2"/>
    <property type="match status" value="2"/>
</dbReference>
<dbReference type="Pfam" id="PF13912">
    <property type="entry name" value="zf-C2H2_6"/>
    <property type="match status" value="1"/>
</dbReference>
<reference evidence="12" key="1">
    <citation type="journal article" date="2020" name="Stud. Mycol.">
        <title>101 Dothideomycetes genomes: a test case for predicting lifestyles and emergence of pathogens.</title>
        <authorList>
            <person name="Haridas S."/>
            <person name="Albert R."/>
            <person name="Binder M."/>
            <person name="Bloem J."/>
            <person name="Labutti K."/>
            <person name="Salamov A."/>
            <person name="Andreopoulos B."/>
            <person name="Baker S."/>
            <person name="Barry K."/>
            <person name="Bills G."/>
            <person name="Bluhm B."/>
            <person name="Cannon C."/>
            <person name="Castanera R."/>
            <person name="Culley D."/>
            <person name="Daum C."/>
            <person name="Ezra D."/>
            <person name="Gonzalez J."/>
            <person name="Henrissat B."/>
            <person name="Kuo A."/>
            <person name="Liang C."/>
            <person name="Lipzen A."/>
            <person name="Lutzoni F."/>
            <person name="Magnuson J."/>
            <person name="Mondo S."/>
            <person name="Nolan M."/>
            <person name="Ohm R."/>
            <person name="Pangilinan J."/>
            <person name="Park H.-J."/>
            <person name="Ramirez L."/>
            <person name="Alfaro M."/>
            <person name="Sun H."/>
            <person name="Tritt A."/>
            <person name="Yoshinaga Y."/>
            <person name="Zwiers L.-H."/>
            <person name="Turgeon B."/>
            <person name="Goodwin S."/>
            <person name="Spatafora J."/>
            <person name="Crous P."/>
            <person name="Grigoriev I."/>
        </authorList>
    </citation>
    <scope>NUCLEOTIDE SEQUENCE</scope>
    <source>
        <strain evidence="12">CBS 122368</strain>
    </source>
</reference>
<feature type="region of interest" description="Disordered" evidence="9">
    <location>
        <begin position="315"/>
        <end position="346"/>
    </location>
</feature>
<dbReference type="PROSITE" id="PS50048">
    <property type="entry name" value="ZN2_CY6_FUNGAL_2"/>
    <property type="match status" value="1"/>
</dbReference>
<dbReference type="GO" id="GO:0006351">
    <property type="term" value="P:DNA-templated transcription"/>
    <property type="evidence" value="ECO:0007669"/>
    <property type="project" value="InterPro"/>
</dbReference>
<feature type="domain" description="C2H2-type" evidence="11">
    <location>
        <begin position="48"/>
        <end position="75"/>
    </location>
</feature>
<feature type="region of interest" description="Disordered" evidence="9">
    <location>
        <begin position="165"/>
        <end position="196"/>
    </location>
</feature>
<evidence type="ECO:0000256" key="8">
    <source>
        <dbReference type="PROSITE-ProRule" id="PRU00042"/>
    </source>
</evidence>
<dbReference type="FunFam" id="3.30.160.60:FF:000110">
    <property type="entry name" value="Zinc finger protein-like"/>
    <property type="match status" value="1"/>
</dbReference>
<dbReference type="InterPro" id="IPR001138">
    <property type="entry name" value="Zn2Cys6_DnaBD"/>
</dbReference>
<feature type="domain" description="Zn(2)-C6 fungal-type" evidence="10">
    <location>
        <begin position="92"/>
        <end position="121"/>
    </location>
</feature>
<evidence type="ECO:0000256" key="3">
    <source>
        <dbReference type="ARBA" id="ARBA00022771"/>
    </source>
</evidence>
<dbReference type="PROSITE" id="PS50157">
    <property type="entry name" value="ZINC_FINGER_C2H2_2"/>
    <property type="match status" value="2"/>
</dbReference>
<proteinExistence type="predicted"/>
<dbReference type="AlphaFoldDB" id="A0A6A6I6M5"/>